<feature type="domain" description="Histidine kinase" evidence="7">
    <location>
        <begin position="294"/>
        <end position="509"/>
    </location>
</feature>
<dbReference type="PANTHER" id="PTHR43304">
    <property type="entry name" value="PHYTOCHROME-LIKE PROTEIN CPH1"/>
    <property type="match status" value="1"/>
</dbReference>
<evidence type="ECO:0000256" key="6">
    <source>
        <dbReference type="SAM" id="Coils"/>
    </source>
</evidence>
<keyword evidence="5" id="KW-0418">Kinase</keyword>
<dbReference type="SUPFAM" id="SSF47384">
    <property type="entry name" value="Homodimeric domain of signal transducing histidine kinase"/>
    <property type="match status" value="1"/>
</dbReference>
<feature type="domain" description="PAS" evidence="8">
    <location>
        <begin position="17"/>
        <end position="71"/>
    </location>
</feature>
<dbReference type="Pfam" id="PF08448">
    <property type="entry name" value="PAS_4"/>
    <property type="match status" value="1"/>
</dbReference>
<dbReference type="SMART" id="SM00388">
    <property type="entry name" value="HisKA"/>
    <property type="match status" value="1"/>
</dbReference>
<dbReference type="EMBL" id="BAABJX010000022">
    <property type="protein sequence ID" value="GAA4829807.1"/>
    <property type="molecule type" value="Genomic_DNA"/>
</dbReference>
<evidence type="ECO:0000256" key="1">
    <source>
        <dbReference type="ARBA" id="ARBA00000085"/>
    </source>
</evidence>
<dbReference type="SMART" id="SM00086">
    <property type="entry name" value="PAC"/>
    <property type="match status" value="2"/>
</dbReference>
<dbReference type="InterPro" id="IPR000014">
    <property type="entry name" value="PAS"/>
</dbReference>
<dbReference type="SMART" id="SM00387">
    <property type="entry name" value="HATPase_c"/>
    <property type="match status" value="1"/>
</dbReference>
<feature type="domain" description="PAC" evidence="9">
    <location>
        <begin position="217"/>
        <end position="269"/>
    </location>
</feature>
<evidence type="ECO:0000313" key="10">
    <source>
        <dbReference type="EMBL" id="GAA4829807.1"/>
    </source>
</evidence>
<dbReference type="Pfam" id="PF00989">
    <property type="entry name" value="PAS"/>
    <property type="match status" value="1"/>
</dbReference>
<feature type="coiled-coil region" evidence="6">
    <location>
        <begin position="260"/>
        <end position="287"/>
    </location>
</feature>
<sequence>MNPSTNKSSNINDEKFNNIAFKALFETAAEGILITNKDGIIVLCNPKVDQMFGYQKDELIGQKLEILIPQEYKHSHVHHRDNFYKKPSSRPMGLGKDFPAKRKDGTVFPVEISINSMQLDEERLSVAFVTDISGRKKVEQQVLKSRELLSYFVHHTPASVAMLDKELKYILVSSKWATEYGLKEKEIIGLKHESIFPDYQAHWSHLYEKCLSGEVIDIGEESILRPNGDTKWLKWEAHPWKDEHGETGGIIIFTEDITERKIASETLQKKEKELKLYTQQLERSNRELEDFAYISSHDLQEPLRKIRTFGDRLNHKERDNLSPKGIDYIERMMGSATRMQTLINDLLAFSRVTSKARPFTSVDLNKIVEEVLSDLEVAIETKNAKVRINPLPTIPADATQMRQLFQNLISNALKFSKEEISPEITISSEINDKEKKVYIKFVDNGIGFNNQYKERIFQIFQRLEGRKYEGSGIGLAICQKIANRHGGDISADSIQGEGTTFTVTLSTDHSN</sequence>
<dbReference type="Gene3D" id="3.30.565.10">
    <property type="entry name" value="Histidine kinase-like ATPase, C-terminal domain"/>
    <property type="match status" value="1"/>
</dbReference>
<evidence type="ECO:0000313" key="11">
    <source>
        <dbReference type="Proteomes" id="UP001500298"/>
    </source>
</evidence>
<dbReference type="InterPro" id="IPR013656">
    <property type="entry name" value="PAS_4"/>
</dbReference>
<dbReference type="InterPro" id="IPR036097">
    <property type="entry name" value="HisK_dim/P_sf"/>
</dbReference>
<gene>
    <name evidence="10" type="ORF">GCM10023331_13800</name>
</gene>
<dbReference type="RefSeq" id="WP_345370386.1">
    <property type="nucleotide sequence ID" value="NZ_BAABJX010000022.1"/>
</dbReference>
<dbReference type="InterPro" id="IPR003594">
    <property type="entry name" value="HATPase_dom"/>
</dbReference>
<name>A0ABP9D640_9BACT</name>
<dbReference type="CDD" id="cd00130">
    <property type="entry name" value="PAS"/>
    <property type="match status" value="2"/>
</dbReference>
<keyword evidence="4" id="KW-0808">Transferase</keyword>
<feature type="domain" description="PAS" evidence="8">
    <location>
        <begin position="145"/>
        <end position="214"/>
    </location>
</feature>
<dbReference type="CDD" id="cd00082">
    <property type="entry name" value="HisKA"/>
    <property type="match status" value="1"/>
</dbReference>
<dbReference type="EC" id="2.7.13.3" evidence="2"/>
<dbReference type="InterPro" id="IPR004358">
    <property type="entry name" value="Sig_transdc_His_kin-like_C"/>
</dbReference>
<keyword evidence="3" id="KW-0597">Phosphoprotein</keyword>
<dbReference type="InterPro" id="IPR035965">
    <property type="entry name" value="PAS-like_dom_sf"/>
</dbReference>
<dbReference type="PROSITE" id="PS50112">
    <property type="entry name" value="PAS"/>
    <property type="match status" value="2"/>
</dbReference>
<evidence type="ECO:0000259" key="7">
    <source>
        <dbReference type="PROSITE" id="PS50109"/>
    </source>
</evidence>
<evidence type="ECO:0000259" key="9">
    <source>
        <dbReference type="PROSITE" id="PS50113"/>
    </source>
</evidence>
<dbReference type="InterPro" id="IPR013767">
    <property type="entry name" value="PAS_fold"/>
</dbReference>
<keyword evidence="11" id="KW-1185">Reference proteome</keyword>
<protein>
    <recommendedName>
        <fullName evidence="2">histidine kinase</fullName>
        <ecNumber evidence="2">2.7.13.3</ecNumber>
    </recommendedName>
</protein>
<comment type="caution">
    <text evidence="10">The sequence shown here is derived from an EMBL/GenBank/DDBJ whole genome shotgun (WGS) entry which is preliminary data.</text>
</comment>
<dbReference type="PRINTS" id="PR00344">
    <property type="entry name" value="BCTRLSENSOR"/>
</dbReference>
<dbReference type="InterPro" id="IPR005467">
    <property type="entry name" value="His_kinase_dom"/>
</dbReference>
<proteinExistence type="predicted"/>
<dbReference type="PANTHER" id="PTHR43304:SF1">
    <property type="entry name" value="PAC DOMAIN-CONTAINING PROTEIN"/>
    <property type="match status" value="1"/>
</dbReference>
<dbReference type="InterPro" id="IPR003661">
    <property type="entry name" value="HisK_dim/P_dom"/>
</dbReference>
<evidence type="ECO:0000256" key="4">
    <source>
        <dbReference type="ARBA" id="ARBA00022679"/>
    </source>
</evidence>
<keyword evidence="6" id="KW-0175">Coiled coil</keyword>
<reference evidence="11" key="1">
    <citation type="journal article" date="2019" name="Int. J. Syst. Evol. Microbiol.">
        <title>The Global Catalogue of Microorganisms (GCM) 10K type strain sequencing project: providing services to taxonomists for standard genome sequencing and annotation.</title>
        <authorList>
            <consortium name="The Broad Institute Genomics Platform"/>
            <consortium name="The Broad Institute Genome Sequencing Center for Infectious Disease"/>
            <person name="Wu L."/>
            <person name="Ma J."/>
        </authorList>
    </citation>
    <scope>NUCLEOTIDE SEQUENCE [LARGE SCALE GENOMIC DNA]</scope>
    <source>
        <strain evidence="11">JCM 18326</strain>
    </source>
</reference>
<dbReference type="PROSITE" id="PS50109">
    <property type="entry name" value="HIS_KIN"/>
    <property type="match status" value="1"/>
</dbReference>
<dbReference type="InterPro" id="IPR000700">
    <property type="entry name" value="PAS-assoc_C"/>
</dbReference>
<evidence type="ECO:0000256" key="2">
    <source>
        <dbReference type="ARBA" id="ARBA00012438"/>
    </source>
</evidence>
<organism evidence="10 11">
    <name type="scientific">Algivirga pacifica</name>
    <dbReference type="NCBI Taxonomy" id="1162670"/>
    <lineage>
        <taxon>Bacteria</taxon>
        <taxon>Pseudomonadati</taxon>
        <taxon>Bacteroidota</taxon>
        <taxon>Cytophagia</taxon>
        <taxon>Cytophagales</taxon>
        <taxon>Flammeovirgaceae</taxon>
        <taxon>Algivirga</taxon>
    </lineage>
</organism>
<accession>A0ABP9D640</accession>
<dbReference type="Gene3D" id="3.30.450.20">
    <property type="entry name" value="PAS domain"/>
    <property type="match status" value="2"/>
</dbReference>
<evidence type="ECO:0000256" key="3">
    <source>
        <dbReference type="ARBA" id="ARBA00022553"/>
    </source>
</evidence>
<evidence type="ECO:0000256" key="5">
    <source>
        <dbReference type="ARBA" id="ARBA00022777"/>
    </source>
</evidence>
<dbReference type="SUPFAM" id="SSF55785">
    <property type="entry name" value="PYP-like sensor domain (PAS domain)"/>
    <property type="match status" value="2"/>
</dbReference>
<dbReference type="SMART" id="SM00091">
    <property type="entry name" value="PAS"/>
    <property type="match status" value="2"/>
</dbReference>
<dbReference type="InterPro" id="IPR036890">
    <property type="entry name" value="HATPase_C_sf"/>
</dbReference>
<dbReference type="Pfam" id="PF00512">
    <property type="entry name" value="HisKA"/>
    <property type="match status" value="1"/>
</dbReference>
<comment type="catalytic activity">
    <reaction evidence="1">
        <text>ATP + protein L-histidine = ADP + protein N-phospho-L-histidine.</text>
        <dbReference type="EC" id="2.7.13.3"/>
    </reaction>
</comment>
<evidence type="ECO:0000259" key="8">
    <source>
        <dbReference type="PROSITE" id="PS50112"/>
    </source>
</evidence>
<dbReference type="Proteomes" id="UP001500298">
    <property type="component" value="Unassembled WGS sequence"/>
</dbReference>
<dbReference type="Pfam" id="PF02518">
    <property type="entry name" value="HATPase_c"/>
    <property type="match status" value="1"/>
</dbReference>
<dbReference type="NCBIfam" id="TIGR00229">
    <property type="entry name" value="sensory_box"/>
    <property type="match status" value="2"/>
</dbReference>
<dbReference type="Gene3D" id="1.10.287.130">
    <property type="match status" value="1"/>
</dbReference>
<dbReference type="InterPro" id="IPR052162">
    <property type="entry name" value="Sensor_kinase/Photoreceptor"/>
</dbReference>
<dbReference type="SUPFAM" id="SSF55874">
    <property type="entry name" value="ATPase domain of HSP90 chaperone/DNA topoisomerase II/histidine kinase"/>
    <property type="match status" value="1"/>
</dbReference>
<dbReference type="PROSITE" id="PS50113">
    <property type="entry name" value="PAC"/>
    <property type="match status" value="1"/>
</dbReference>
<dbReference type="InterPro" id="IPR001610">
    <property type="entry name" value="PAC"/>
</dbReference>